<dbReference type="PANTHER" id="PTHR37935">
    <property type="entry name" value="CHROMOSOME UNDETERMINED SCAFFOLD_14, WHOLE GENOME SHOTGUN SEQUENCE"/>
    <property type="match status" value="1"/>
</dbReference>
<feature type="compositionally biased region" description="Polar residues" evidence="1">
    <location>
        <begin position="126"/>
        <end position="139"/>
    </location>
</feature>
<feature type="transmembrane region" description="Helical" evidence="2">
    <location>
        <begin position="504"/>
        <end position="530"/>
    </location>
</feature>
<feature type="transmembrane region" description="Helical" evidence="2">
    <location>
        <begin position="732"/>
        <end position="752"/>
    </location>
</feature>
<evidence type="ECO:0000313" key="3">
    <source>
        <dbReference type="EMBL" id="CAK9012824.1"/>
    </source>
</evidence>
<evidence type="ECO:0000256" key="1">
    <source>
        <dbReference type="SAM" id="MobiDB-lite"/>
    </source>
</evidence>
<feature type="region of interest" description="Disordered" evidence="1">
    <location>
        <begin position="36"/>
        <end position="186"/>
    </location>
</feature>
<sequence length="792" mass="85592">MPTTGWFLTKALSKECQGNTQRSPNLLQLFSTQASTCQGTQVGGPPEVKPTGHEPQPAPASPQTGTTNQPGLSPPARFTQAASAPGEAEDNETDPPGEDTTEMTAAQKGGSQARRIGRQRQCQQREVQGSIGQTWTPQCGTAEDALRKPLKKEDPKPSGSGTNSTSSASSAPGAGASGSSTGHPHLRELYDTSSRQMHTQMERLSKIYRNVQLSYTFLTIGGGALALGIGYVIINWTMLRSQAAQESAEVVSQTMQNAQVQFSAREFSKELLNQLFNDDEIATTVASWTLRLLTSIQQEIGALFVHILQQQQVVDEVNRLADKLVAYLCESQTIQASHVGATVDDQCKRLLTEVGQNSELTIPVHCRSSLEFCKPFAGPGPSASRNGPKAFPRIRRRPSRFGAVSETPTACPARVHCARVCKVRAPMSDLMGRPLLPEPAGSGGSGWPQRPAKVAEVFAVALLLASTAQLLAFSTGLQGVPLLKEDAPKGGGSLKDLLLHWLDAYYVALLPAAPYLTYLGTFLFVFIFLMSAVNKVKNFSGTVKMVEGMGVPCPTVSTIACILDIFLGSILYLTGVPVLMEWGAEFLLIFLLLASYYGHFKPWMQTKEEFHTEMLLKNLALMGQCFLTIGFEVPEIGKDGTPLGLNGALGEFGEVCGKIYGVLKPYSYIFKYCGILMFVLIFLFAGMKHLIDFKGTVEMNKHLGIPLPTISALMAVLLLLSGSFLYLTGRPVFMEAGAEVILLFLIISTIPGHLKPLRETGDFKQMLHLLKNISMAGGCLMTIGAVLPQIVS</sequence>
<feature type="transmembrane region" description="Helical" evidence="2">
    <location>
        <begin position="213"/>
        <end position="234"/>
    </location>
</feature>
<keyword evidence="2" id="KW-0812">Transmembrane</keyword>
<proteinExistence type="predicted"/>
<feature type="transmembrane region" description="Helical" evidence="2">
    <location>
        <begin position="703"/>
        <end position="726"/>
    </location>
</feature>
<organism evidence="3 4">
    <name type="scientific">Durusdinium trenchii</name>
    <dbReference type="NCBI Taxonomy" id="1381693"/>
    <lineage>
        <taxon>Eukaryota</taxon>
        <taxon>Sar</taxon>
        <taxon>Alveolata</taxon>
        <taxon>Dinophyceae</taxon>
        <taxon>Suessiales</taxon>
        <taxon>Symbiodiniaceae</taxon>
        <taxon>Durusdinium</taxon>
    </lineage>
</organism>
<feature type="compositionally biased region" description="Acidic residues" evidence="1">
    <location>
        <begin position="87"/>
        <end position="101"/>
    </location>
</feature>
<evidence type="ECO:0000313" key="4">
    <source>
        <dbReference type="Proteomes" id="UP001642464"/>
    </source>
</evidence>
<feature type="compositionally biased region" description="Polar residues" evidence="1">
    <location>
        <begin position="61"/>
        <end position="71"/>
    </location>
</feature>
<keyword evidence="2" id="KW-0472">Membrane</keyword>
<keyword evidence="2" id="KW-1133">Transmembrane helix</keyword>
<protein>
    <submittedName>
        <fullName evidence="3">Inner membrane protein YphA</fullName>
    </submittedName>
</protein>
<evidence type="ECO:0000256" key="2">
    <source>
        <dbReference type="SAM" id="Phobius"/>
    </source>
</evidence>
<feature type="transmembrane region" description="Helical" evidence="2">
    <location>
        <begin position="579"/>
        <end position="598"/>
    </location>
</feature>
<dbReference type="Proteomes" id="UP001642464">
    <property type="component" value="Unassembled WGS sequence"/>
</dbReference>
<feature type="transmembrane region" description="Helical" evidence="2">
    <location>
        <begin position="551"/>
        <end position="573"/>
    </location>
</feature>
<reference evidence="3 4" key="1">
    <citation type="submission" date="2024-02" db="EMBL/GenBank/DDBJ databases">
        <authorList>
            <person name="Chen Y."/>
            <person name="Shah S."/>
            <person name="Dougan E. K."/>
            <person name="Thang M."/>
            <person name="Chan C."/>
        </authorList>
    </citation>
    <scope>NUCLEOTIDE SEQUENCE [LARGE SCALE GENOMIC DNA]</scope>
</reference>
<dbReference type="EMBL" id="CAXAMM010006947">
    <property type="protein sequence ID" value="CAK9012824.1"/>
    <property type="molecule type" value="Genomic_DNA"/>
</dbReference>
<feature type="compositionally biased region" description="Basic and acidic residues" evidence="1">
    <location>
        <begin position="144"/>
        <end position="156"/>
    </location>
</feature>
<comment type="caution">
    <text evidence="3">The sequence shown here is derived from an EMBL/GenBank/DDBJ whole genome shotgun (WGS) entry which is preliminary data.</text>
</comment>
<name>A0ABP0JEJ0_9DINO</name>
<gene>
    <name evidence="3" type="ORF">SCF082_LOCUS11669</name>
</gene>
<feature type="compositionally biased region" description="Low complexity" evidence="1">
    <location>
        <begin position="158"/>
        <end position="182"/>
    </location>
</feature>
<feature type="transmembrane region" description="Helical" evidence="2">
    <location>
        <begin position="457"/>
        <end position="477"/>
    </location>
</feature>
<accession>A0ABP0JEJ0</accession>
<keyword evidence="4" id="KW-1185">Reference proteome</keyword>
<feature type="transmembrane region" description="Helical" evidence="2">
    <location>
        <begin position="773"/>
        <end position="791"/>
    </location>
</feature>
<dbReference type="PANTHER" id="PTHR37935:SF1">
    <property type="entry name" value="CHROMOSOME UNDETERMINED SCAFFOLD_14, WHOLE GENOME SHOTGUN SEQUENCE"/>
    <property type="match status" value="1"/>
</dbReference>
<feature type="transmembrane region" description="Helical" evidence="2">
    <location>
        <begin position="669"/>
        <end position="691"/>
    </location>
</feature>